<dbReference type="RefSeq" id="WP_400188247.1">
    <property type="nucleotide sequence ID" value="NZ_JBGORX010000006.1"/>
</dbReference>
<evidence type="ECO:0000313" key="6">
    <source>
        <dbReference type="Proteomes" id="UP001615550"/>
    </source>
</evidence>
<dbReference type="InterPro" id="IPR050411">
    <property type="entry name" value="AlphaKG_dependent_hydroxylases"/>
</dbReference>
<dbReference type="PANTHER" id="PTHR10696">
    <property type="entry name" value="GAMMA-BUTYROBETAINE HYDROXYLASE-RELATED"/>
    <property type="match status" value="1"/>
</dbReference>
<protein>
    <submittedName>
        <fullName evidence="5">TauD/TfdA family dioxygenase</fullName>
    </submittedName>
</protein>
<evidence type="ECO:0000259" key="4">
    <source>
        <dbReference type="Pfam" id="PF02668"/>
    </source>
</evidence>
<evidence type="ECO:0000256" key="2">
    <source>
        <dbReference type="ARBA" id="ARBA00023002"/>
    </source>
</evidence>
<comment type="cofactor">
    <cofactor evidence="1">
        <name>Fe(2+)</name>
        <dbReference type="ChEBI" id="CHEBI:29033"/>
    </cofactor>
</comment>
<comment type="caution">
    <text evidence="5">The sequence shown here is derived from an EMBL/GenBank/DDBJ whole genome shotgun (WGS) entry which is preliminary data.</text>
</comment>
<evidence type="ECO:0000256" key="3">
    <source>
        <dbReference type="ARBA" id="ARBA00023194"/>
    </source>
</evidence>
<dbReference type="Proteomes" id="UP001615550">
    <property type="component" value="Unassembled WGS sequence"/>
</dbReference>
<evidence type="ECO:0000256" key="1">
    <source>
        <dbReference type="ARBA" id="ARBA00001954"/>
    </source>
</evidence>
<dbReference type="EMBL" id="JBGORX010000006">
    <property type="protein sequence ID" value="MFJ1269425.1"/>
    <property type="molecule type" value="Genomic_DNA"/>
</dbReference>
<dbReference type="SUPFAM" id="SSF51197">
    <property type="entry name" value="Clavaminate synthase-like"/>
    <property type="match status" value="1"/>
</dbReference>
<dbReference type="InterPro" id="IPR042098">
    <property type="entry name" value="TauD-like_sf"/>
</dbReference>
<gene>
    <name evidence="5" type="ORF">ACD661_12735</name>
</gene>
<organism evidence="5 6">
    <name type="scientific">Legionella lytica</name>
    <dbReference type="NCBI Taxonomy" id="96232"/>
    <lineage>
        <taxon>Bacteria</taxon>
        <taxon>Pseudomonadati</taxon>
        <taxon>Pseudomonadota</taxon>
        <taxon>Gammaproteobacteria</taxon>
        <taxon>Legionellales</taxon>
        <taxon>Legionellaceae</taxon>
        <taxon>Legionella</taxon>
    </lineage>
</organism>
<reference evidence="5 6" key="1">
    <citation type="submission" date="2024-08" db="EMBL/GenBank/DDBJ databases">
        <title>Draft Genome Sequence of Legionella lytica strain DSB2004, Isolated From a Fire Sprinkler System.</title>
        <authorList>
            <person name="Everhart A.D."/>
            <person name="Kidane D.T."/>
            <person name="Farone A.L."/>
            <person name="Farone M.B."/>
        </authorList>
    </citation>
    <scope>NUCLEOTIDE SEQUENCE [LARGE SCALE GENOMIC DNA]</scope>
    <source>
        <strain evidence="5 6">DSB2004</strain>
    </source>
</reference>
<feature type="domain" description="TauD/TfdA-like" evidence="4">
    <location>
        <begin position="32"/>
        <end position="341"/>
    </location>
</feature>
<evidence type="ECO:0000313" key="5">
    <source>
        <dbReference type="EMBL" id="MFJ1269425.1"/>
    </source>
</evidence>
<keyword evidence="3" id="KW-0045">Antibiotic biosynthesis</keyword>
<accession>A0ABW8DD53</accession>
<keyword evidence="2" id="KW-0560">Oxidoreductase</keyword>
<keyword evidence="6" id="KW-1185">Reference proteome</keyword>
<dbReference type="InterPro" id="IPR003819">
    <property type="entry name" value="TauD/TfdA-like"/>
</dbReference>
<keyword evidence="5" id="KW-0223">Dioxygenase</keyword>
<dbReference type="PANTHER" id="PTHR10696:SF56">
    <property type="entry name" value="TAUD_TFDA-LIKE DOMAIN-CONTAINING PROTEIN"/>
    <property type="match status" value="1"/>
</dbReference>
<dbReference type="Pfam" id="PF02668">
    <property type="entry name" value="TauD"/>
    <property type="match status" value="1"/>
</dbReference>
<name>A0ABW8DD53_9GAMM</name>
<dbReference type="Gene3D" id="3.60.130.10">
    <property type="entry name" value="Clavaminate synthase-like"/>
    <property type="match status" value="1"/>
</dbReference>
<sequence length="357" mass="41033">MGKIKVSFSWVNQEKLPLIIQPQDQQLLSAEHLVQFLNEENALFQEQLLKHGAVLFRNFQVNAPGAFLNVINACALGTVFDYDFCTVPRTKIQKGVYTSINYTQKAIPMHNEKAYDYDTPSHIYFNCAQPSETGGCTPLIDGNKLWFSLPEALRNKLELHGVMYRRYFYGEGVKLKLIRKIGGGINCRTWMEQFDTHEKSVVDEMLAGTIYQHQWTVGNGLITKKIMPPYRQHPLSGKLVWFNQCHNLNRYFSTNTSYIRMKVKNPIAHYIMQLPSLSPLMARFGNEEHFSKHEIDTISQLMREQQVMTPWQKGDVMIVDNYSCLHGKTGHTGERLILVGMTQRPSDVSDIVDPNLE</sequence>
<dbReference type="GO" id="GO:0051213">
    <property type="term" value="F:dioxygenase activity"/>
    <property type="evidence" value="ECO:0007669"/>
    <property type="project" value="UniProtKB-KW"/>
</dbReference>
<proteinExistence type="predicted"/>